<comment type="caution">
    <text evidence="7">The sequence shown here is derived from an EMBL/GenBank/DDBJ whole genome shotgun (WGS) entry which is preliminary data.</text>
</comment>
<keyword evidence="8" id="KW-1185">Reference proteome</keyword>
<keyword evidence="3" id="KW-0520">NAD</keyword>
<evidence type="ECO:0000256" key="1">
    <source>
        <dbReference type="ARBA" id="ARBA00005854"/>
    </source>
</evidence>
<dbReference type="InterPro" id="IPR050857">
    <property type="entry name" value="D-2-hydroxyacid_DH"/>
</dbReference>
<dbReference type="GO" id="GO:0016616">
    <property type="term" value="F:oxidoreductase activity, acting on the CH-OH group of donors, NAD or NADP as acceptor"/>
    <property type="evidence" value="ECO:0007669"/>
    <property type="project" value="InterPro"/>
</dbReference>
<dbReference type="RefSeq" id="WP_322633521.1">
    <property type="nucleotide sequence ID" value="NZ_WIAO01000041.1"/>
</dbReference>
<gene>
    <name evidence="7" type="ORF">GFD30_22715</name>
</gene>
<evidence type="ECO:0000313" key="7">
    <source>
        <dbReference type="EMBL" id="MQM28350.1"/>
    </source>
</evidence>
<sequence>MADRPRALLAMSPEFLPLLFPEPLLRRLCDALDLDPGLIARDYADPAVQPVLAEAEVLVSSWGTPRLDAEALAKAPRLRAVLHAAGTVKSIIGEEGWARGLAVSSSSGANALPVAEYTLASILMAGKGIFTLREQFRAQRSFELGYVHPGIGNFGRTIGVIGASKIGRRVIELLRPFDFEVLVADPYLDGAEAAALGAELVDLDALVARCDIVSVHAPDLAETAGLIGAERLAAMKDGAVVVNTARGRLVDTDALTAEVAAGRLSAVIDVTHPEPLPAESPLYDLPNAFLTPHVAGSHGNELSRMGLFMVEEAERWARGEALVHRVDPDTLWRQA</sequence>
<dbReference type="GO" id="GO:0051287">
    <property type="term" value="F:NAD binding"/>
    <property type="evidence" value="ECO:0007669"/>
    <property type="project" value="InterPro"/>
</dbReference>
<name>A0A6L5GF88_9ACTN</name>
<dbReference type="SUPFAM" id="SSF52283">
    <property type="entry name" value="Formate/glycerate dehydrogenase catalytic domain-like"/>
    <property type="match status" value="1"/>
</dbReference>
<dbReference type="AlphaFoldDB" id="A0A6L5GF88"/>
<evidence type="ECO:0000256" key="4">
    <source>
        <dbReference type="RuleBase" id="RU003719"/>
    </source>
</evidence>
<evidence type="ECO:0000313" key="8">
    <source>
        <dbReference type="Proteomes" id="UP000477750"/>
    </source>
</evidence>
<feature type="domain" description="D-isomer specific 2-hydroxyacid dehydrogenase NAD-binding" evidence="6">
    <location>
        <begin position="120"/>
        <end position="295"/>
    </location>
</feature>
<dbReference type="CDD" id="cd12167">
    <property type="entry name" value="2-Hacid_dh_8"/>
    <property type="match status" value="1"/>
</dbReference>
<proteinExistence type="inferred from homology"/>
<dbReference type="Proteomes" id="UP000477750">
    <property type="component" value="Unassembled WGS sequence"/>
</dbReference>
<organism evidence="7 8">
    <name type="scientific">Glycomyces albidus</name>
    <dbReference type="NCBI Taxonomy" id="2656774"/>
    <lineage>
        <taxon>Bacteria</taxon>
        <taxon>Bacillati</taxon>
        <taxon>Actinomycetota</taxon>
        <taxon>Actinomycetes</taxon>
        <taxon>Glycomycetales</taxon>
        <taxon>Glycomycetaceae</taxon>
        <taxon>Glycomyces</taxon>
    </lineage>
</organism>
<comment type="similarity">
    <text evidence="1 4">Belongs to the D-isomer specific 2-hydroxyacid dehydrogenase family.</text>
</comment>
<dbReference type="Pfam" id="PF00389">
    <property type="entry name" value="2-Hacid_dh"/>
    <property type="match status" value="1"/>
</dbReference>
<evidence type="ECO:0000259" key="6">
    <source>
        <dbReference type="Pfam" id="PF02826"/>
    </source>
</evidence>
<dbReference type="PROSITE" id="PS00671">
    <property type="entry name" value="D_2_HYDROXYACID_DH_3"/>
    <property type="match status" value="1"/>
</dbReference>
<dbReference type="Pfam" id="PF02826">
    <property type="entry name" value="2-Hacid_dh_C"/>
    <property type="match status" value="1"/>
</dbReference>
<dbReference type="SUPFAM" id="SSF51735">
    <property type="entry name" value="NAD(P)-binding Rossmann-fold domains"/>
    <property type="match status" value="1"/>
</dbReference>
<feature type="domain" description="D-isomer specific 2-hydroxyacid dehydrogenase catalytic" evidence="5">
    <location>
        <begin position="52"/>
        <end position="326"/>
    </location>
</feature>
<dbReference type="EMBL" id="WIAO01000041">
    <property type="protein sequence ID" value="MQM28350.1"/>
    <property type="molecule type" value="Genomic_DNA"/>
</dbReference>
<accession>A0A6L5GF88</accession>
<dbReference type="PROSITE" id="PS00670">
    <property type="entry name" value="D_2_HYDROXYACID_DH_2"/>
    <property type="match status" value="1"/>
</dbReference>
<dbReference type="PANTHER" id="PTHR42789">
    <property type="entry name" value="D-ISOMER SPECIFIC 2-HYDROXYACID DEHYDROGENASE FAMILY PROTEIN (AFU_ORTHOLOGUE AFUA_6G10090)"/>
    <property type="match status" value="1"/>
</dbReference>
<evidence type="ECO:0000256" key="2">
    <source>
        <dbReference type="ARBA" id="ARBA00023002"/>
    </source>
</evidence>
<dbReference type="Gene3D" id="3.40.50.720">
    <property type="entry name" value="NAD(P)-binding Rossmann-like Domain"/>
    <property type="match status" value="2"/>
</dbReference>
<dbReference type="InterPro" id="IPR006139">
    <property type="entry name" value="D-isomer_2_OHA_DH_cat_dom"/>
</dbReference>
<evidence type="ECO:0000256" key="3">
    <source>
        <dbReference type="ARBA" id="ARBA00023027"/>
    </source>
</evidence>
<evidence type="ECO:0000259" key="5">
    <source>
        <dbReference type="Pfam" id="PF00389"/>
    </source>
</evidence>
<dbReference type="InterPro" id="IPR036291">
    <property type="entry name" value="NAD(P)-bd_dom_sf"/>
</dbReference>
<reference evidence="7 8" key="1">
    <citation type="submission" date="2019-10" db="EMBL/GenBank/DDBJ databases">
        <title>Glycomyces albidus sp. nov., a novel actinomycete isolated from rhizosphere soil of wheat (Triticum aestivum L.).</title>
        <authorList>
            <person name="Qian L."/>
        </authorList>
    </citation>
    <scope>NUCLEOTIDE SEQUENCE [LARGE SCALE GENOMIC DNA]</scope>
    <source>
        <strain evidence="7 8">NEAU-7082</strain>
    </source>
</reference>
<dbReference type="InterPro" id="IPR029753">
    <property type="entry name" value="D-isomer_DH_CS"/>
</dbReference>
<dbReference type="InterPro" id="IPR006140">
    <property type="entry name" value="D-isomer_DH_NAD-bd"/>
</dbReference>
<protein>
    <submittedName>
        <fullName evidence="7">Hydroxyacid dehydrogenase</fullName>
    </submittedName>
</protein>
<dbReference type="PANTHER" id="PTHR42789:SF1">
    <property type="entry name" value="D-ISOMER SPECIFIC 2-HYDROXYACID DEHYDROGENASE FAMILY PROTEIN (AFU_ORTHOLOGUE AFUA_6G10090)"/>
    <property type="match status" value="1"/>
</dbReference>
<keyword evidence="2 4" id="KW-0560">Oxidoreductase</keyword>